<reference evidence="1" key="1">
    <citation type="submission" date="2018-05" db="EMBL/GenBank/DDBJ databases">
        <authorList>
            <person name="Lanie J.A."/>
            <person name="Ng W.-L."/>
            <person name="Kazmierczak K.M."/>
            <person name="Andrzejewski T.M."/>
            <person name="Davidsen T.M."/>
            <person name="Wayne K.J."/>
            <person name="Tettelin H."/>
            <person name="Glass J.I."/>
            <person name="Rusch D."/>
            <person name="Podicherti R."/>
            <person name="Tsui H.-C.T."/>
            <person name="Winkler M.E."/>
        </authorList>
    </citation>
    <scope>NUCLEOTIDE SEQUENCE</scope>
</reference>
<proteinExistence type="predicted"/>
<dbReference type="AlphaFoldDB" id="A0A382THW4"/>
<dbReference type="SUPFAM" id="SSF53756">
    <property type="entry name" value="UDP-Glycosyltransferase/glycogen phosphorylase"/>
    <property type="match status" value="1"/>
</dbReference>
<protein>
    <recommendedName>
        <fullName evidence="2">Glycosyltransferase subfamily 4-like N-terminal domain-containing protein</fullName>
    </recommendedName>
</protein>
<dbReference type="EMBL" id="UINC01136323">
    <property type="protein sequence ID" value="SVD21021.1"/>
    <property type="molecule type" value="Genomic_DNA"/>
</dbReference>
<evidence type="ECO:0008006" key="2">
    <source>
        <dbReference type="Google" id="ProtNLM"/>
    </source>
</evidence>
<name>A0A382THW4_9ZZZZ</name>
<dbReference type="Gene3D" id="3.40.50.2000">
    <property type="entry name" value="Glycogen Phosphorylase B"/>
    <property type="match status" value="1"/>
</dbReference>
<evidence type="ECO:0000313" key="1">
    <source>
        <dbReference type="EMBL" id="SVD21021.1"/>
    </source>
</evidence>
<organism evidence="1">
    <name type="scientific">marine metagenome</name>
    <dbReference type="NCBI Taxonomy" id="408172"/>
    <lineage>
        <taxon>unclassified sequences</taxon>
        <taxon>metagenomes</taxon>
        <taxon>ecological metagenomes</taxon>
    </lineage>
</organism>
<gene>
    <name evidence="1" type="ORF">METZ01_LOCUS373875</name>
</gene>
<feature type="non-terminal residue" evidence="1">
    <location>
        <position position="163"/>
    </location>
</feature>
<sequence>MKILIVSQYFFPENFRINDFANGLVEKGNSVTVLCGIPNYPTGKYFKGYGLLKKKKEIYNKIRIIRVPLIPRKKGKGIELLFNYISYLISASIQVVFIAKSNFHAIFVHEPSPITVGIPAIVLKKIKKIPIYFWALDLWPESIKSAGNVNSRLIYFFALKITK</sequence>
<accession>A0A382THW4</accession>